<evidence type="ECO:0000256" key="6">
    <source>
        <dbReference type="SAM" id="Phobius"/>
    </source>
</evidence>
<keyword evidence="5 6" id="KW-0472">Membrane</keyword>
<comment type="subcellular location">
    <subcellularLocation>
        <location evidence="1">Membrane</location>
    </subcellularLocation>
</comment>
<evidence type="ECO:0000313" key="7">
    <source>
        <dbReference type="Proteomes" id="UP000046392"/>
    </source>
</evidence>
<evidence type="ECO:0000313" key="8">
    <source>
        <dbReference type="WBParaSite" id="SPAL_0001675500.1"/>
    </source>
</evidence>
<feature type="transmembrane region" description="Helical" evidence="6">
    <location>
        <begin position="33"/>
        <end position="53"/>
    </location>
</feature>
<dbReference type="Proteomes" id="UP000046392">
    <property type="component" value="Unplaced"/>
</dbReference>
<dbReference type="InterPro" id="IPR000612">
    <property type="entry name" value="PMP3"/>
</dbReference>
<protein>
    <submittedName>
        <fullName evidence="8">YqaE/Pmp3 family membrane protein</fullName>
    </submittedName>
</protein>
<dbReference type="WBParaSite" id="SPAL_0001675500.1">
    <property type="protein sequence ID" value="SPAL_0001675500.1"/>
    <property type="gene ID" value="SPAL_0001675500"/>
</dbReference>
<evidence type="ECO:0000256" key="5">
    <source>
        <dbReference type="ARBA" id="ARBA00023136"/>
    </source>
</evidence>
<evidence type="ECO:0000256" key="1">
    <source>
        <dbReference type="ARBA" id="ARBA00004370"/>
    </source>
</evidence>
<evidence type="ECO:0000256" key="4">
    <source>
        <dbReference type="ARBA" id="ARBA00022989"/>
    </source>
</evidence>
<dbReference type="GO" id="GO:0016020">
    <property type="term" value="C:membrane"/>
    <property type="evidence" value="ECO:0007669"/>
    <property type="project" value="UniProtKB-SubCell"/>
</dbReference>
<name>A0A0N5CFX5_STREA</name>
<organism evidence="7 8">
    <name type="scientific">Strongyloides papillosus</name>
    <name type="common">Intestinal threadworm</name>
    <dbReference type="NCBI Taxonomy" id="174720"/>
    <lineage>
        <taxon>Eukaryota</taxon>
        <taxon>Metazoa</taxon>
        <taxon>Ecdysozoa</taxon>
        <taxon>Nematoda</taxon>
        <taxon>Chromadorea</taxon>
        <taxon>Rhabditida</taxon>
        <taxon>Tylenchina</taxon>
        <taxon>Panagrolaimomorpha</taxon>
        <taxon>Strongyloidoidea</taxon>
        <taxon>Strongyloididae</taxon>
        <taxon>Strongyloides</taxon>
    </lineage>
</organism>
<feature type="transmembrane region" description="Helical" evidence="6">
    <location>
        <begin position="6"/>
        <end position="26"/>
    </location>
</feature>
<reference evidence="8" key="1">
    <citation type="submission" date="2017-02" db="UniProtKB">
        <authorList>
            <consortium name="WormBaseParasite"/>
        </authorList>
    </citation>
    <scope>IDENTIFICATION</scope>
</reference>
<dbReference type="AlphaFoldDB" id="A0A0N5CFX5"/>
<comment type="similarity">
    <text evidence="2">Belongs to the UPF0057 (PMP3) family.</text>
</comment>
<dbReference type="Pfam" id="PF01679">
    <property type="entry name" value="Pmp3"/>
    <property type="match status" value="1"/>
</dbReference>
<keyword evidence="4 6" id="KW-1133">Transmembrane helix</keyword>
<keyword evidence="7" id="KW-1185">Reference proteome</keyword>
<proteinExistence type="inferred from homology"/>
<keyword evidence="3 6" id="KW-0812">Transmembrane</keyword>
<sequence length="86" mass="9609">MARTCFYEFLLIVMLVIFPPLAVLLEEGFSAQFVINALLTLISVIIGLIYGFWIPFTVIPALVHGCWVCFIRGKPQGGICNTIFEV</sequence>
<evidence type="ECO:0000256" key="3">
    <source>
        <dbReference type="ARBA" id="ARBA00022692"/>
    </source>
</evidence>
<accession>A0A0N5CFX5</accession>
<evidence type="ECO:0000256" key="2">
    <source>
        <dbReference type="ARBA" id="ARBA00009530"/>
    </source>
</evidence>